<sequence>MQLDSTAHIGIEPISALSAEGVQHPHGYIGALMAASEMAWAGMAWGTLSRGSHRRAAILADGEAFARQFAVGVAADAEHDMRAAYELAAFAHFRLD</sequence>
<dbReference type="EMBL" id="JABCSC020000001">
    <property type="protein sequence ID" value="NSL53500.1"/>
    <property type="molecule type" value="Genomic_DNA"/>
</dbReference>
<accession>A0ABX2IHL0</accession>
<dbReference type="Proteomes" id="UP000778523">
    <property type="component" value="Unassembled WGS sequence"/>
</dbReference>
<dbReference type="RefSeq" id="WP_170019574.1">
    <property type="nucleotide sequence ID" value="NZ_JABCSC020000001.1"/>
</dbReference>
<protein>
    <submittedName>
        <fullName evidence="1">Uncharacterized protein</fullName>
    </submittedName>
</protein>
<gene>
    <name evidence="1" type="ORF">HJ583_000530</name>
</gene>
<reference evidence="1 2" key="1">
    <citation type="submission" date="2020-06" db="EMBL/GenBank/DDBJ databases">
        <title>Draft genome of Uliginosibacterium sp. IMCC34675.</title>
        <authorList>
            <person name="Song J."/>
        </authorList>
    </citation>
    <scope>NUCLEOTIDE SEQUENCE [LARGE SCALE GENOMIC DNA]</scope>
    <source>
        <strain evidence="1 2">IMCC34675</strain>
    </source>
</reference>
<evidence type="ECO:0000313" key="1">
    <source>
        <dbReference type="EMBL" id="NSL53500.1"/>
    </source>
</evidence>
<proteinExistence type="predicted"/>
<comment type="caution">
    <text evidence="1">The sequence shown here is derived from an EMBL/GenBank/DDBJ whole genome shotgun (WGS) entry which is preliminary data.</text>
</comment>
<name>A0ABX2IHL0_9RHOO</name>
<evidence type="ECO:0000313" key="2">
    <source>
        <dbReference type="Proteomes" id="UP000778523"/>
    </source>
</evidence>
<keyword evidence="2" id="KW-1185">Reference proteome</keyword>
<organism evidence="1 2">
    <name type="scientific">Uliginosibacterium aquaticum</name>
    <dbReference type="NCBI Taxonomy" id="2731212"/>
    <lineage>
        <taxon>Bacteria</taxon>
        <taxon>Pseudomonadati</taxon>
        <taxon>Pseudomonadota</taxon>
        <taxon>Betaproteobacteria</taxon>
        <taxon>Rhodocyclales</taxon>
        <taxon>Zoogloeaceae</taxon>
        <taxon>Uliginosibacterium</taxon>
    </lineage>
</organism>